<dbReference type="Pfam" id="PF11823">
    <property type="entry name" value="Se_S_carrier"/>
    <property type="match status" value="1"/>
</dbReference>
<protein>
    <submittedName>
        <fullName evidence="2">DUF3343 domain-containing protein</fullName>
    </submittedName>
</protein>
<proteinExistence type="predicted"/>
<dbReference type="EMBL" id="JAPFCC010000001">
    <property type="protein sequence ID" value="MCW7554743.1"/>
    <property type="molecule type" value="Genomic_DNA"/>
</dbReference>
<comment type="caution">
    <text evidence="2">The sequence shown here is derived from an EMBL/GenBank/DDBJ whole genome shotgun (WGS) entry which is preliminary data.</text>
</comment>
<dbReference type="Proteomes" id="UP001209854">
    <property type="component" value="Unassembled WGS sequence"/>
</dbReference>
<sequence length="71" mass="7916">MKRAFILLKNMRAAIKAEAWCREQGVACEVVPVPRQLSSECGMCLEIDNNHADTVQQQLQSAGFILTLARI</sequence>
<evidence type="ECO:0000313" key="2">
    <source>
        <dbReference type="EMBL" id="MCW7554743.1"/>
    </source>
</evidence>
<organism evidence="2 3">
    <name type="scientific">Endozoicomonas gorgoniicola</name>
    <dbReference type="NCBI Taxonomy" id="1234144"/>
    <lineage>
        <taxon>Bacteria</taxon>
        <taxon>Pseudomonadati</taxon>
        <taxon>Pseudomonadota</taxon>
        <taxon>Gammaproteobacteria</taxon>
        <taxon>Oceanospirillales</taxon>
        <taxon>Endozoicomonadaceae</taxon>
        <taxon>Endozoicomonas</taxon>
    </lineage>
</organism>
<evidence type="ECO:0000313" key="3">
    <source>
        <dbReference type="Proteomes" id="UP001209854"/>
    </source>
</evidence>
<feature type="domain" description="Putative Se/S carrier protein-like" evidence="1">
    <location>
        <begin position="5"/>
        <end position="63"/>
    </location>
</feature>
<evidence type="ECO:0000259" key="1">
    <source>
        <dbReference type="Pfam" id="PF11823"/>
    </source>
</evidence>
<gene>
    <name evidence="2" type="ORF">NX722_19400</name>
</gene>
<dbReference type="InterPro" id="IPR021778">
    <property type="entry name" value="Se/S_carrier-like"/>
</dbReference>
<reference evidence="2 3" key="1">
    <citation type="submission" date="2022-10" db="EMBL/GenBank/DDBJ databases">
        <title>High-quality genome sequences of two octocoral-associated bacteria, Endozoicomonas euniceicola EF212 and Endozoicomonas gorgoniicola PS125.</title>
        <authorList>
            <person name="Chiou Y.-J."/>
            <person name="Chen Y.-H."/>
        </authorList>
    </citation>
    <scope>NUCLEOTIDE SEQUENCE [LARGE SCALE GENOMIC DNA]</scope>
    <source>
        <strain evidence="2 3">PS125</strain>
    </source>
</reference>
<name>A0ABT3N054_9GAMM</name>
<accession>A0ABT3N054</accession>
<keyword evidence="3" id="KW-1185">Reference proteome</keyword>
<dbReference type="RefSeq" id="WP_262564507.1">
    <property type="nucleotide sequence ID" value="NZ_JAPFCC010000001.1"/>
</dbReference>